<dbReference type="Pfam" id="PF04280">
    <property type="entry name" value="Tim44"/>
    <property type="match status" value="1"/>
</dbReference>
<reference evidence="10" key="1">
    <citation type="submission" date="2018-10" db="EMBL/GenBank/DDBJ databases">
        <title>Transcriptome assembly of Aceria tosichella (Wheat curl mite) Type 2.</title>
        <authorList>
            <person name="Scully E.D."/>
            <person name="Geib S.M."/>
            <person name="Palmer N.A."/>
            <person name="Gupta A.K."/>
            <person name="Sarath G."/>
            <person name="Tatineni S."/>
        </authorList>
    </citation>
    <scope>NUCLEOTIDE SEQUENCE</scope>
    <source>
        <strain evidence="10">LincolnNE</strain>
    </source>
</reference>
<name>A0A6G1SP68_9ACAR</name>
<dbReference type="PANTHER" id="PTHR28554">
    <property type="entry name" value="39S RIBOSOMAL PROTEIN L45, MITOCHONDRIAL"/>
    <property type="match status" value="1"/>
</dbReference>
<evidence type="ECO:0000256" key="6">
    <source>
        <dbReference type="ARBA" id="ARBA00038073"/>
    </source>
</evidence>
<accession>A0A6G1SP68</accession>
<dbReference type="AlphaFoldDB" id="A0A6G1SP68"/>
<dbReference type="GO" id="GO:0005739">
    <property type="term" value="C:mitochondrion"/>
    <property type="evidence" value="ECO:0007669"/>
    <property type="project" value="UniProtKB-SubCell"/>
</dbReference>
<feature type="domain" description="Tim44-like" evidence="9">
    <location>
        <begin position="179"/>
        <end position="326"/>
    </location>
</feature>
<keyword evidence="5" id="KW-0687">Ribonucleoprotein</keyword>
<evidence type="ECO:0000256" key="5">
    <source>
        <dbReference type="ARBA" id="ARBA00023274"/>
    </source>
</evidence>
<dbReference type="InterPro" id="IPR032710">
    <property type="entry name" value="NTF2-like_dom_sf"/>
</dbReference>
<sequence length="346" mass="40053">MVQNFSLLIRHCPVSTLTSFLVGVLCNINSLINMSKILCNIGQDVLKLKHQHDILLSKVALKLTTVIPARTKYYHNRHCDPKYRVLRHRKMWVPLDMPDFDHERKEQKDKATPDEIRSKMKEKGIAPPNPWDEREVFSPCTMSLIEPYKPAGGDGKSSSLLKTFKAPLATGTEMVKNRRNLGVVRNYEGEDFELESFARQSLDIYKRAHELLAANDEEEIFNYVTEHCYPVMKAGMKRHSIIWKFLDEIEPASVVQVRASDLVQKGNKYGQITVRFHSKQIMAAFDRHGRLVLGSPTDVKEVFEYVVFEKYLSNEYGLWRVHEKIRPEQAEPSIKPMALRTHVYIK</sequence>
<dbReference type="PANTHER" id="PTHR28554:SF1">
    <property type="entry name" value="LARGE RIBOSOMAL SUBUNIT PROTEIN ML45"/>
    <property type="match status" value="1"/>
</dbReference>
<dbReference type="EMBL" id="GGYP01006922">
    <property type="protein sequence ID" value="MDE51693.1"/>
    <property type="molecule type" value="Transcribed_RNA"/>
</dbReference>
<proteinExistence type="inferred from homology"/>
<evidence type="ECO:0000256" key="2">
    <source>
        <dbReference type="ARBA" id="ARBA00022946"/>
    </source>
</evidence>
<evidence type="ECO:0000256" key="8">
    <source>
        <dbReference type="ARBA" id="ARBA00043031"/>
    </source>
</evidence>
<evidence type="ECO:0000256" key="3">
    <source>
        <dbReference type="ARBA" id="ARBA00022980"/>
    </source>
</evidence>
<evidence type="ECO:0000256" key="1">
    <source>
        <dbReference type="ARBA" id="ARBA00004173"/>
    </source>
</evidence>
<dbReference type="SMART" id="SM00978">
    <property type="entry name" value="Tim44"/>
    <property type="match status" value="1"/>
</dbReference>
<keyword evidence="4" id="KW-0496">Mitochondrion</keyword>
<organism evidence="10">
    <name type="scientific">Aceria tosichella</name>
    <name type="common">wheat curl mite</name>
    <dbReference type="NCBI Taxonomy" id="561515"/>
    <lineage>
        <taxon>Eukaryota</taxon>
        <taxon>Metazoa</taxon>
        <taxon>Ecdysozoa</taxon>
        <taxon>Arthropoda</taxon>
        <taxon>Chelicerata</taxon>
        <taxon>Arachnida</taxon>
        <taxon>Acari</taxon>
        <taxon>Acariformes</taxon>
        <taxon>Trombidiformes</taxon>
        <taxon>Prostigmata</taxon>
        <taxon>Eupodina</taxon>
        <taxon>Eriophyoidea</taxon>
        <taxon>Eriophyidae</taxon>
        <taxon>Eriophyinae</taxon>
        <taxon>Aceriini</taxon>
        <taxon>Aceria</taxon>
    </lineage>
</organism>
<dbReference type="InterPro" id="IPR051975">
    <property type="entry name" value="mtLSU_mL45"/>
</dbReference>
<keyword evidence="2" id="KW-0809">Transit peptide</keyword>
<evidence type="ECO:0000259" key="9">
    <source>
        <dbReference type="SMART" id="SM00978"/>
    </source>
</evidence>
<dbReference type="InterPro" id="IPR007379">
    <property type="entry name" value="Tim44-like_dom"/>
</dbReference>
<evidence type="ECO:0000256" key="7">
    <source>
        <dbReference type="ARBA" id="ARBA00039448"/>
    </source>
</evidence>
<dbReference type="GO" id="GO:0005840">
    <property type="term" value="C:ribosome"/>
    <property type="evidence" value="ECO:0007669"/>
    <property type="project" value="UniProtKB-KW"/>
</dbReference>
<evidence type="ECO:0000313" key="10">
    <source>
        <dbReference type="EMBL" id="MDE51693.1"/>
    </source>
</evidence>
<gene>
    <name evidence="10" type="primary">mRpL45</name>
    <name evidence="10" type="ORF">g.1244</name>
</gene>
<dbReference type="SUPFAM" id="SSF54427">
    <property type="entry name" value="NTF2-like"/>
    <property type="match status" value="1"/>
</dbReference>
<keyword evidence="3 10" id="KW-0689">Ribosomal protein</keyword>
<protein>
    <recommendedName>
        <fullName evidence="7">Large ribosomal subunit protein mL45</fullName>
    </recommendedName>
    <alternativeName>
        <fullName evidence="8">39S ribosomal protein L45, mitochondrial</fullName>
    </alternativeName>
</protein>
<dbReference type="Gene3D" id="3.10.450.240">
    <property type="match status" value="1"/>
</dbReference>
<dbReference type="GO" id="GO:1990904">
    <property type="term" value="C:ribonucleoprotein complex"/>
    <property type="evidence" value="ECO:0007669"/>
    <property type="project" value="UniProtKB-KW"/>
</dbReference>
<comment type="subcellular location">
    <subcellularLocation>
        <location evidence="1">Mitochondrion</location>
    </subcellularLocation>
</comment>
<evidence type="ECO:0000256" key="4">
    <source>
        <dbReference type="ARBA" id="ARBA00023128"/>
    </source>
</evidence>
<comment type="similarity">
    <text evidence="6">Belongs to the mitochondrion-specific ribosomal protein mL45 family.</text>
</comment>